<dbReference type="Proteomes" id="UP000236500">
    <property type="component" value="Unassembled WGS sequence"/>
</dbReference>
<dbReference type="EMBL" id="MPDH01000002">
    <property type="protein sequence ID" value="PNP94249.1"/>
    <property type="molecule type" value="Genomic_DNA"/>
</dbReference>
<organism evidence="1 2">
    <name type="scientific">Listeria newyorkensis</name>
    <dbReference type="NCBI Taxonomy" id="1497681"/>
    <lineage>
        <taxon>Bacteria</taxon>
        <taxon>Bacillati</taxon>
        <taxon>Bacillota</taxon>
        <taxon>Bacilli</taxon>
        <taxon>Bacillales</taxon>
        <taxon>Listeriaceae</taxon>
        <taxon>Listeria</taxon>
    </lineage>
</organism>
<accession>A0ABX4XQE9</accession>
<evidence type="ECO:0000313" key="2">
    <source>
        <dbReference type="Proteomes" id="UP000236500"/>
    </source>
</evidence>
<keyword evidence="2" id="KW-1185">Reference proteome</keyword>
<protein>
    <submittedName>
        <fullName evidence="1">Uncharacterized protein</fullName>
    </submittedName>
</protein>
<reference evidence="1 2" key="1">
    <citation type="submission" date="2016-11" db="EMBL/GenBank/DDBJ databases">
        <title>Whole Genome Sequence of Listeria newyorkensis.</title>
        <authorList>
            <person name="Frink S."/>
            <person name="Morales C."/>
            <person name="Kiang D."/>
        </authorList>
    </citation>
    <scope>NUCLEOTIDE SEQUENCE [LARGE SCALE GENOMIC DNA]</scope>
    <source>
        <strain evidence="1 2">F1604011-044</strain>
    </source>
</reference>
<comment type="caution">
    <text evidence="1">The sequence shown here is derived from an EMBL/GenBank/DDBJ whole genome shotgun (WGS) entry which is preliminary data.</text>
</comment>
<gene>
    <name evidence="1" type="ORF">BMT55_01820</name>
</gene>
<name>A0ABX4XQE9_9LIST</name>
<sequence length="93" mass="11566">MNEDGIKKYQKNSYPQAIVVNYRKLWITFQYIQELSTEKVGFRVFSYTFNDYPQENKKQKIFEKSFENSYISVWKYGIMEDRVFIFYFVPRYY</sequence>
<proteinExistence type="predicted"/>
<evidence type="ECO:0000313" key="1">
    <source>
        <dbReference type="EMBL" id="PNP94249.1"/>
    </source>
</evidence>